<comment type="caution">
    <text evidence="4">The sequence shown here is derived from an EMBL/GenBank/DDBJ whole genome shotgun (WGS) entry which is preliminary data.</text>
</comment>
<feature type="chain" id="PRO_5035818241" evidence="1">
    <location>
        <begin position="24"/>
        <end position="518"/>
    </location>
</feature>
<dbReference type="InterPro" id="IPR020864">
    <property type="entry name" value="MACPF"/>
</dbReference>
<dbReference type="PANTHER" id="PTHR46096:SF1">
    <property type="entry name" value="PERFORIN 1.5"/>
    <property type="match status" value="1"/>
</dbReference>
<dbReference type="GO" id="GO:0051607">
    <property type="term" value="P:defense response to virus"/>
    <property type="evidence" value="ECO:0007669"/>
    <property type="project" value="TreeGrafter"/>
</dbReference>
<keyword evidence="1" id="KW-0732">Signal</keyword>
<dbReference type="PROSITE" id="PS51412">
    <property type="entry name" value="MACPF_2"/>
    <property type="match status" value="1"/>
</dbReference>
<dbReference type="GO" id="GO:0022829">
    <property type="term" value="F:wide pore channel activity"/>
    <property type="evidence" value="ECO:0007669"/>
    <property type="project" value="TreeGrafter"/>
</dbReference>
<name>A0A8S4B5Y4_9TELE</name>
<dbReference type="AlphaFoldDB" id="A0A8S4B5Y4"/>
<organism evidence="4 5">
    <name type="scientific">Menidia menidia</name>
    <name type="common">Atlantic silverside</name>
    <dbReference type="NCBI Taxonomy" id="238744"/>
    <lineage>
        <taxon>Eukaryota</taxon>
        <taxon>Metazoa</taxon>
        <taxon>Chordata</taxon>
        <taxon>Craniata</taxon>
        <taxon>Vertebrata</taxon>
        <taxon>Euteleostomi</taxon>
        <taxon>Actinopterygii</taxon>
        <taxon>Neopterygii</taxon>
        <taxon>Teleostei</taxon>
        <taxon>Neoteleostei</taxon>
        <taxon>Acanthomorphata</taxon>
        <taxon>Ovalentaria</taxon>
        <taxon>Atherinomorphae</taxon>
        <taxon>Atheriniformes</taxon>
        <taxon>Atherinopsidae</taxon>
        <taxon>Menidiinae</taxon>
        <taxon>Menidia</taxon>
    </lineage>
</organism>
<dbReference type="InterPro" id="IPR000008">
    <property type="entry name" value="C2_dom"/>
</dbReference>
<dbReference type="EMBL" id="CAJRST010013335">
    <property type="protein sequence ID" value="CAG5928726.1"/>
    <property type="molecule type" value="Genomic_DNA"/>
</dbReference>
<feature type="domain" description="C2" evidence="2">
    <location>
        <begin position="376"/>
        <end position="497"/>
    </location>
</feature>
<gene>
    <name evidence="4" type="ORF">MMEN_LOCUS12388</name>
</gene>
<dbReference type="OrthoDB" id="1366754at2759"/>
<feature type="domain" description="MACPF" evidence="3">
    <location>
        <begin position="28"/>
        <end position="377"/>
    </location>
</feature>
<dbReference type="Pfam" id="PF00168">
    <property type="entry name" value="C2"/>
    <property type="match status" value="1"/>
</dbReference>
<evidence type="ECO:0000313" key="5">
    <source>
        <dbReference type="Proteomes" id="UP000677803"/>
    </source>
</evidence>
<sequence>MASLKAPAPLLLSFLLCLSPVLSCRVGNYGECESAPFVPGHNLVGEGFDVVTLQRKGAYVVDVKTYLSPQRTCILCSNPLQGKKMQKLPASVVDWRAFSQCRADLYSSSHSTVRSLMNTYTAESSEDWKVGFDLGKSISVGLDVGGTLSTVYKFASQKTREDRYAFSTHRVTCRHYSYRVSSRPPLSSEFTRDLARLPSYYNSSTRAQYRELIQIYGTHHIRQVYLGGQLRRVTATRTCLSSLSGLSSNQVHSCLSVGFSVGLGKIKLSSVQESCRKVLQNEHFSNSYSPSLHQHHTEVSGGNGWLGELSLTHNDSESYSNWLNTLKDHPDIVWYSLQPLYDLIPSKAQKEGMKAAIEQYIIENAVRGSSRDQVCITFTPNLALNCCPLRSGIGTLAVTIVRAWNLRGDKLSKTDSYVEMWYGSHFRRTHMIRSNDPIWNVHYPLGKVDTSNVLSVNVWDEDVFRNQFMGSCTSSLKQGTHTITCLFERGAGLELQYTLTCDPHLTGEKCNHYIPSPL</sequence>
<dbReference type="SUPFAM" id="SSF49562">
    <property type="entry name" value="C2 domain (Calcium/lipid-binding domain, CaLB)"/>
    <property type="match status" value="1"/>
</dbReference>
<evidence type="ECO:0000259" key="3">
    <source>
        <dbReference type="PROSITE" id="PS51412"/>
    </source>
</evidence>
<feature type="signal peptide" evidence="1">
    <location>
        <begin position="1"/>
        <end position="23"/>
    </location>
</feature>
<dbReference type="Pfam" id="PF01823">
    <property type="entry name" value="MACPF"/>
    <property type="match status" value="1"/>
</dbReference>
<dbReference type="PANTHER" id="PTHR46096">
    <property type="entry name" value="PERFORIN-1"/>
    <property type="match status" value="1"/>
</dbReference>
<dbReference type="GO" id="GO:0016020">
    <property type="term" value="C:membrane"/>
    <property type="evidence" value="ECO:0007669"/>
    <property type="project" value="TreeGrafter"/>
</dbReference>
<dbReference type="Proteomes" id="UP000677803">
    <property type="component" value="Unassembled WGS sequence"/>
</dbReference>
<keyword evidence="5" id="KW-1185">Reference proteome</keyword>
<dbReference type="InterPro" id="IPR035892">
    <property type="entry name" value="C2_domain_sf"/>
</dbReference>
<reference evidence="4" key="1">
    <citation type="submission" date="2021-05" db="EMBL/GenBank/DDBJ databases">
        <authorList>
            <person name="Tigano A."/>
        </authorList>
    </citation>
    <scope>NUCLEOTIDE SEQUENCE</scope>
</reference>
<evidence type="ECO:0000313" key="4">
    <source>
        <dbReference type="EMBL" id="CAG5928726.1"/>
    </source>
</evidence>
<dbReference type="SMART" id="SM00457">
    <property type="entry name" value="MACPF"/>
    <property type="match status" value="1"/>
</dbReference>
<accession>A0A8S4B5Y4</accession>
<proteinExistence type="predicted"/>
<dbReference type="GO" id="GO:0001771">
    <property type="term" value="P:immunological synapse formation"/>
    <property type="evidence" value="ECO:0007669"/>
    <property type="project" value="TreeGrafter"/>
</dbReference>
<dbReference type="SMART" id="SM00239">
    <property type="entry name" value="C2"/>
    <property type="match status" value="1"/>
</dbReference>
<evidence type="ECO:0000259" key="2">
    <source>
        <dbReference type="PROSITE" id="PS50004"/>
    </source>
</evidence>
<dbReference type="PROSITE" id="PS50004">
    <property type="entry name" value="C2"/>
    <property type="match status" value="1"/>
</dbReference>
<dbReference type="Gene3D" id="2.60.40.150">
    <property type="entry name" value="C2 domain"/>
    <property type="match status" value="1"/>
</dbReference>
<dbReference type="InterPro" id="IPR052784">
    <property type="entry name" value="Perforin-1_pore-forming"/>
</dbReference>
<protein>
    <submittedName>
        <fullName evidence="4">(Atlantic silverside) hypothetical protein</fullName>
    </submittedName>
</protein>
<dbReference type="GO" id="GO:0001913">
    <property type="term" value="P:T cell mediated cytotoxicity"/>
    <property type="evidence" value="ECO:0007669"/>
    <property type="project" value="TreeGrafter"/>
</dbReference>
<evidence type="ECO:0000256" key="1">
    <source>
        <dbReference type="SAM" id="SignalP"/>
    </source>
</evidence>